<protein>
    <submittedName>
        <fullName evidence="6">Unannotated protein</fullName>
    </submittedName>
</protein>
<evidence type="ECO:0000256" key="2">
    <source>
        <dbReference type="ARBA" id="ARBA00022723"/>
    </source>
</evidence>
<reference evidence="6" key="1">
    <citation type="submission" date="2020-05" db="EMBL/GenBank/DDBJ databases">
        <authorList>
            <person name="Chiriac C."/>
            <person name="Salcher M."/>
            <person name="Ghai R."/>
            <person name="Kavagutti S V."/>
        </authorList>
    </citation>
    <scope>NUCLEOTIDE SEQUENCE</scope>
</reference>
<proteinExistence type="predicted"/>
<dbReference type="AlphaFoldDB" id="A0A6J6CWQ3"/>
<keyword evidence="2" id="KW-0479">Metal-binding</keyword>
<accession>A0A6J6CWQ3</accession>
<dbReference type="GO" id="GO:0046688">
    <property type="term" value="P:response to copper ion"/>
    <property type="evidence" value="ECO:0007669"/>
    <property type="project" value="InterPro"/>
</dbReference>
<evidence type="ECO:0000256" key="4">
    <source>
        <dbReference type="ARBA" id="ARBA00023008"/>
    </source>
</evidence>
<dbReference type="GO" id="GO:0042597">
    <property type="term" value="C:periplasmic space"/>
    <property type="evidence" value="ECO:0007669"/>
    <property type="project" value="InterPro"/>
</dbReference>
<organism evidence="6">
    <name type="scientific">freshwater metagenome</name>
    <dbReference type="NCBI Taxonomy" id="449393"/>
    <lineage>
        <taxon>unclassified sequences</taxon>
        <taxon>metagenomes</taxon>
        <taxon>ecological metagenomes</taxon>
    </lineage>
</organism>
<dbReference type="InterPro" id="IPR014755">
    <property type="entry name" value="Cu-Rt/internalin_Ig-like"/>
</dbReference>
<keyword evidence="4" id="KW-0186">Copper</keyword>
<feature type="domain" description="CopC" evidence="5">
    <location>
        <begin position="26"/>
        <end position="121"/>
    </location>
</feature>
<dbReference type="InterPro" id="IPR032694">
    <property type="entry name" value="CopC/D"/>
</dbReference>
<dbReference type="SUPFAM" id="SSF81296">
    <property type="entry name" value="E set domains"/>
    <property type="match status" value="1"/>
</dbReference>
<dbReference type="GO" id="GO:0030313">
    <property type="term" value="C:cell envelope"/>
    <property type="evidence" value="ECO:0007669"/>
    <property type="project" value="UniProtKB-SubCell"/>
</dbReference>
<name>A0A6J6CWQ3_9ZZZZ</name>
<evidence type="ECO:0000313" key="6">
    <source>
        <dbReference type="EMBL" id="CAB4555942.1"/>
    </source>
</evidence>
<comment type="subcellular location">
    <subcellularLocation>
        <location evidence="1">Cell envelope</location>
    </subcellularLocation>
</comment>
<dbReference type="InterPro" id="IPR007348">
    <property type="entry name" value="CopC_dom"/>
</dbReference>
<dbReference type="Pfam" id="PF04234">
    <property type="entry name" value="CopC"/>
    <property type="match status" value="1"/>
</dbReference>
<dbReference type="InterPro" id="IPR014756">
    <property type="entry name" value="Ig_E-set"/>
</dbReference>
<dbReference type="EMBL" id="CAEZSZ010000059">
    <property type="protein sequence ID" value="CAB4555942.1"/>
    <property type="molecule type" value="Genomic_DNA"/>
</dbReference>
<evidence type="ECO:0000256" key="1">
    <source>
        <dbReference type="ARBA" id="ARBA00004196"/>
    </source>
</evidence>
<dbReference type="GO" id="GO:0005507">
    <property type="term" value="F:copper ion binding"/>
    <property type="evidence" value="ECO:0007669"/>
    <property type="project" value="InterPro"/>
</dbReference>
<dbReference type="Gene3D" id="2.60.40.1220">
    <property type="match status" value="1"/>
</dbReference>
<evidence type="ECO:0000256" key="3">
    <source>
        <dbReference type="ARBA" id="ARBA00022729"/>
    </source>
</evidence>
<dbReference type="PANTHER" id="PTHR34820">
    <property type="entry name" value="INNER MEMBRANE PROTEIN YEBZ"/>
    <property type="match status" value="1"/>
</dbReference>
<dbReference type="GO" id="GO:0005886">
    <property type="term" value="C:plasma membrane"/>
    <property type="evidence" value="ECO:0007669"/>
    <property type="project" value="TreeGrafter"/>
</dbReference>
<sequence length="127" mass="13755">MKLRALALAITIALLPQLETSAANAHAQLTSANPKQKSVVTVLPKKVVLQFNEDLINLEPGNQLRVIDPKGKAVHNGTATVFGNQLSVALRTSKVLGKYRVSYRAISADGHPITGNYEFTLRAKPKK</sequence>
<dbReference type="PANTHER" id="PTHR34820:SF4">
    <property type="entry name" value="INNER MEMBRANE PROTEIN YEBZ"/>
    <property type="match status" value="1"/>
</dbReference>
<keyword evidence="3" id="KW-0732">Signal</keyword>
<gene>
    <name evidence="6" type="ORF">UFOPK1561_00598</name>
</gene>
<evidence type="ECO:0000259" key="5">
    <source>
        <dbReference type="Pfam" id="PF04234"/>
    </source>
</evidence>
<dbReference type="GO" id="GO:0006825">
    <property type="term" value="P:copper ion transport"/>
    <property type="evidence" value="ECO:0007669"/>
    <property type="project" value="InterPro"/>
</dbReference>